<organism evidence="1 2">
    <name type="scientific">Streptomyces stramineus</name>
    <dbReference type="NCBI Taxonomy" id="173861"/>
    <lineage>
        <taxon>Bacteria</taxon>
        <taxon>Bacillati</taxon>
        <taxon>Actinomycetota</taxon>
        <taxon>Actinomycetes</taxon>
        <taxon>Kitasatosporales</taxon>
        <taxon>Streptomycetaceae</taxon>
        <taxon>Streptomyces</taxon>
    </lineage>
</organism>
<proteinExistence type="predicted"/>
<comment type="caution">
    <text evidence="1">The sequence shown here is derived from an EMBL/GenBank/DDBJ whole genome shotgun (WGS) entry which is preliminary data.</text>
</comment>
<evidence type="ECO:0000313" key="2">
    <source>
        <dbReference type="Proteomes" id="UP001499895"/>
    </source>
</evidence>
<evidence type="ECO:0008006" key="3">
    <source>
        <dbReference type="Google" id="ProtNLM"/>
    </source>
</evidence>
<keyword evidence="2" id="KW-1185">Reference proteome</keyword>
<sequence length="157" mass="16986">MAAKARRPIVSGRCDARHMKTHDVTLVHDNWPEKQPDYFASLAADPPAGFTFSYTTWGEYPGVTGSREAPTRFHAIASVVAEVAGKHGVLLNDAGVEKPQEWLNGEWNEQITAHLLLMAVHRAAHIGLTVDDLTEFVRSTAPAHQSLAADGGPPAGR</sequence>
<name>A0ABN0ZSC9_9ACTN</name>
<accession>A0ABN0ZSC9</accession>
<reference evidence="1 2" key="1">
    <citation type="journal article" date="2019" name="Int. J. Syst. Evol. Microbiol.">
        <title>The Global Catalogue of Microorganisms (GCM) 10K type strain sequencing project: providing services to taxonomists for standard genome sequencing and annotation.</title>
        <authorList>
            <consortium name="The Broad Institute Genomics Platform"/>
            <consortium name="The Broad Institute Genome Sequencing Center for Infectious Disease"/>
            <person name="Wu L."/>
            <person name="Ma J."/>
        </authorList>
    </citation>
    <scope>NUCLEOTIDE SEQUENCE [LARGE SCALE GENOMIC DNA]</scope>
    <source>
        <strain evidence="1 2">JCM 10649</strain>
    </source>
</reference>
<evidence type="ECO:0000313" key="1">
    <source>
        <dbReference type="EMBL" id="GAA0457420.1"/>
    </source>
</evidence>
<dbReference type="Proteomes" id="UP001499895">
    <property type="component" value="Unassembled WGS sequence"/>
</dbReference>
<gene>
    <name evidence="1" type="ORF">GCM10009544_20030</name>
</gene>
<dbReference type="EMBL" id="BAAAHB010000015">
    <property type="protein sequence ID" value="GAA0457420.1"/>
    <property type="molecule type" value="Genomic_DNA"/>
</dbReference>
<protein>
    <recommendedName>
        <fullName evidence="3">Amidase</fullName>
    </recommendedName>
</protein>